<comment type="pathway">
    <text evidence="1">Amino-acid biosynthesis; L-methionine biosynthesis via salvage pathway; L-methionine from S-methyl-5-thio-alpha-D-ribose 1-phosphate: step 2/6.</text>
</comment>
<dbReference type="GO" id="GO:0005737">
    <property type="term" value="C:cytoplasm"/>
    <property type="evidence" value="ECO:0007669"/>
    <property type="project" value="UniProtKB-UniRule"/>
</dbReference>
<dbReference type="RefSeq" id="WP_036778484.1">
    <property type="nucleotide sequence ID" value="NZ_CP012413.1"/>
</dbReference>
<proteinExistence type="inferred from homology"/>
<comment type="similarity">
    <text evidence="1">Belongs to the aldolase class II family. MtnB subfamily.</text>
</comment>
<dbReference type="InterPro" id="IPR001303">
    <property type="entry name" value="Aldolase_II/adducin_N"/>
</dbReference>
<dbReference type="Proteomes" id="UP000422232">
    <property type="component" value="Chromosome"/>
</dbReference>
<dbReference type="InterPro" id="IPR017714">
    <property type="entry name" value="MethylthioRu-1-P_deHdtase_MtnB"/>
</dbReference>
<dbReference type="GO" id="GO:0008270">
    <property type="term" value="F:zinc ion binding"/>
    <property type="evidence" value="ECO:0007669"/>
    <property type="project" value="UniProtKB-UniRule"/>
</dbReference>
<keyword evidence="1" id="KW-0028">Amino-acid biosynthesis</keyword>
<evidence type="ECO:0000256" key="1">
    <source>
        <dbReference type="HAMAP-Rule" id="MF_01677"/>
    </source>
</evidence>
<dbReference type="SUPFAM" id="SSF53639">
    <property type="entry name" value="AraD/HMP-PK domain-like"/>
    <property type="match status" value="1"/>
</dbReference>
<reference evidence="2 3" key="1">
    <citation type="submission" date="2019-04" db="EMBL/GenBank/DDBJ databases">
        <title>Complete genome sequencing of Piscirickettsia salmonis strain Psal-009.</title>
        <authorList>
            <person name="Schober I."/>
            <person name="Bunk B."/>
            <person name="Sproer C."/>
            <person name="Carril G.P."/>
            <person name="Riedel T."/>
            <person name="Flores-Herrera P.A."/>
            <person name="Nourdin-Galindo G."/>
            <person name="Marshall S.H."/>
            <person name="Overmann J."/>
        </authorList>
    </citation>
    <scope>NUCLEOTIDE SEQUENCE [LARGE SCALE GENOMIC DNA]</scope>
    <source>
        <strain evidence="2 3">Psal-009</strain>
    </source>
</reference>
<protein>
    <recommendedName>
        <fullName evidence="1">Methylthioribulose-1-phosphate dehydratase</fullName>
        <shortName evidence="1">MTRu-1-P dehydratase</shortName>
        <ecNumber evidence="1">4.2.1.109</ecNumber>
    </recommendedName>
</protein>
<comment type="cofactor">
    <cofactor evidence="1">
        <name>Zn(2+)</name>
        <dbReference type="ChEBI" id="CHEBI:29105"/>
    </cofactor>
    <text evidence="1">Binds 1 zinc ion per subunit.</text>
</comment>
<name>A0A9Q6LUE2_PISSA</name>
<keyword evidence="3" id="KW-1185">Reference proteome</keyword>
<dbReference type="EMBL" id="CP038908">
    <property type="protein sequence ID" value="QGO07045.1"/>
    <property type="molecule type" value="Genomic_DNA"/>
</dbReference>
<dbReference type="NCBIfam" id="TIGR03328">
    <property type="entry name" value="salvage_mtnB"/>
    <property type="match status" value="1"/>
</dbReference>
<dbReference type="GO" id="GO:0005996">
    <property type="term" value="P:monosaccharide metabolic process"/>
    <property type="evidence" value="ECO:0007669"/>
    <property type="project" value="UniProtKB-ARBA"/>
</dbReference>
<keyword evidence="1" id="KW-0862">Zinc</keyword>
<dbReference type="PANTHER" id="PTHR10640">
    <property type="entry name" value="METHYLTHIORIBULOSE-1-PHOSPHATE DEHYDRATASE"/>
    <property type="match status" value="1"/>
</dbReference>
<dbReference type="Pfam" id="PF00596">
    <property type="entry name" value="Aldolase_II"/>
    <property type="match status" value="1"/>
</dbReference>
<feature type="binding site" evidence="1">
    <location>
        <position position="96"/>
    </location>
    <ligand>
        <name>Zn(2+)</name>
        <dbReference type="ChEBI" id="CHEBI:29105"/>
    </ligand>
</feature>
<dbReference type="GO" id="GO:0046570">
    <property type="term" value="F:methylthioribulose 1-phosphate dehydratase activity"/>
    <property type="evidence" value="ECO:0007669"/>
    <property type="project" value="UniProtKB-UniRule"/>
</dbReference>
<feature type="binding site" evidence="1">
    <location>
        <position position="94"/>
    </location>
    <ligand>
        <name>Zn(2+)</name>
        <dbReference type="ChEBI" id="CHEBI:29105"/>
    </ligand>
</feature>
<dbReference type="AlphaFoldDB" id="A0A9Q6LUE2"/>
<accession>A0A9Q6LUE2</accession>
<evidence type="ECO:0000313" key="2">
    <source>
        <dbReference type="EMBL" id="QGO07045.1"/>
    </source>
</evidence>
<dbReference type="GO" id="GO:0019509">
    <property type="term" value="P:L-methionine salvage from methylthioadenosine"/>
    <property type="evidence" value="ECO:0007669"/>
    <property type="project" value="UniProtKB-UniRule"/>
</dbReference>
<dbReference type="SMART" id="SM01007">
    <property type="entry name" value="Aldolase_II"/>
    <property type="match status" value="1"/>
</dbReference>
<sequence>MQNNNDVVNQLITAGAWISEKGWVPATGGNFSARLADGVVVTASGYDKGCLTEASFCQFDLEGNQFTGTGKPSAETALHLAIYQLDDHAKAVLHTHSIAATTLSRYIAESQLAIHGYEMQKSLAGIQSHLETINIAIFDNDQDIDALVGKVNKAHAKKPLRHGILIRGHGLYAWGDSILEARRHLEGLEFLFMCELERFKLQG</sequence>
<evidence type="ECO:0000313" key="3">
    <source>
        <dbReference type="Proteomes" id="UP000422232"/>
    </source>
</evidence>
<keyword evidence="1" id="KW-0479">Metal-binding</keyword>
<gene>
    <name evidence="1 2" type="primary">mtnB</name>
    <name evidence="2" type="ORF">Psal009_02982</name>
</gene>
<dbReference type="PANTHER" id="PTHR10640:SF7">
    <property type="entry name" value="METHYLTHIORIBULOSE-1-PHOSPHATE DEHYDRATASE"/>
    <property type="match status" value="1"/>
</dbReference>
<dbReference type="NCBIfam" id="NF006672">
    <property type="entry name" value="PRK09220.1"/>
    <property type="match status" value="1"/>
</dbReference>
<comment type="catalytic activity">
    <reaction evidence="1">
        <text>5-(methylsulfanyl)-D-ribulose 1-phosphate = 5-methylsulfanyl-2,3-dioxopentyl phosphate + H2O</text>
        <dbReference type="Rhea" id="RHEA:15549"/>
        <dbReference type="ChEBI" id="CHEBI:15377"/>
        <dbReference type="ChEBI" id="CHEBI:58548"/>
        <dbReference type="ChEBI" id="CHEBI:58828"/>
        <dbReference type="EC" id="4.2.1.109"/>
    </reaction>
</comment>
<comment type="function">
    <text evidence="1">Catalyzes the dehydration of methylthioribulose-1-phosphate (MTRu-1-P) into 2,3-diketo-5-methylthiopentyl-1-phosphate (DK-MTP-1-P).</text>
</comment>
<dbReference type="EC" id="4.2.1.109" evidence="1"/>
<dbReference type="HAMAP" id="MF_01677">
    <property type="entry name" value="Salvage_MtnB"/>
    <property type="match status" value="1"/>
</dbReference>
<keyword evidence="1 2" id="KW-0456">Lyase</keyword>
<dbReference type="Gene3D" id="3.40.225.10">
    <property type="entry name" value="Class II aldolase/adducin N-terminal domain"/>
    <property type="match status" value="1"/>
</dbReference>
<organism evidence="2 3">
    <name type="scientific">Piscirickettsia salmonis</name>
    <dbReference type="NCBI Taxonomy" id="1238"/>
    <lineage>
        <taxon>Bacteria</taxon>
        <taxon>Pseudomonadati</taxon>
        <taxon>Pseudomonadota</taxon>
        <taxon>Gammaproteobacteria</taxon>
        <taxon>Thiotrichales</taxon>
        <taxon>Piscirickettsiaceae</taxon>
        <taxon>Piscirickettsia</taxon>
    </lineage>
</organism>
<keyword evidence="1" id="KW-0486">Methionine biosynthesis</keyword>
<dbReference type="InterPro" id="IPR036409">
    <property type="entry name" value="Aldolase_II/adducin_N_sf"/>
</dbReference>